<comment type="caution">
    <text evidence="1">The sequence shown here is derived from an EMBL/GenBank/DDBJ whole genome shotgun (WGS) entry which is preliminary data.</text>
</comment>
<evidence type="ECO:0000313" key="1">
    <source>
        <dbReference type="EMBL" id="KAJ8049111.1"/>
    </source>
</evidence>
<evidence type="ECO:0000313" key="2">
    <source>
        <dbReference type="Proteomes" id="UP001152320"/>
    </source>
</evidence>
<accession>A0A9Q1HKZ9</accession>
<dbReference type="PANTHER" id="PTHR31424:SF3">
    <property type="entry name" value="RING-TYPE DOMAIN-CONTAINING PROTEIN"/>
    <property type="match status" value="1"/>
</dbReference>
<keyword evidence="2" id="KW-1185">Reference proteome</keyword>
<dbReference type="EMBL" id="JAIZAY010000001">
    <property type="protein sequence ID" value="KAJ8049111.1"/>
    <property type="molecule type" value="Genomic_DNA"/>
</dbReference>
<dbReference type="AlphaFoldDB" id="A0A9Q1HKZ9"/>
<organism evidence="1 2">
    <name type="scientific">Holothuria leucospilota</name>
    <name type="common">Black long sea cucumber</name>
    <name type="synonym">Mertensiothuria leucospilota</name>
    <dbReference type="NCBI Taxonomy" id="206669"/>
    <lineage>
        <taxon>Eukaryota</taxon>
        <taxon>Metazoa</taxon>
        <taxon>Echinodermata</taxon>
        <taxon>Eleutherozoa</taxon>
        <taxon>Echinozoa</taxon>
        <taxon>Holothuroidea</taxon>
        <taxon>Aspidochirotacea</taxon>
        <taxon>Aspidochirotida</taxon>
        <taxon>Holothuriidae</taxon>
        <taxon>Holothuria</taxon>
    </lineage>
</organism>
<proteinExistence type="predicted"/>
<name>A0A9Q1HKZ9_HOLLE</name>
<reference evidence="1" key="1">
    <citation type="submission" date="2021-10" db="EMBL/GenBank/DDBJ databases">
        <title>Tropical sea cucumber genome reveals ecological adaptation and Cuvierian tubules defense mechanism.</title>
        <authorList>
            <person name="Chen T."/>
        </authorList>
    </citation>
    <scope>NUCLEOTIDE SEQUENCE</scope>
    <source>
        <strain evidence="1">Nanhai2018</strain>
        <tissue evidence="1">Muscle</tissue>
    </source>
</reference>
<gene>
    <name evidence="1" type="ORF">HOLleu_01704</name>
</gene>
<dbReference type="PANTHER" id="PTHR31424">
    <property type="entry name" value="PROTEIN CBG23806"/>
    <property type="match status" value="1"/>
</dbReference>
<dbReference type="Proteomes" id="UP001152320">
    <property type="component" value="Chromosome 1"/>
</dbReference>
<protein>
    <submittedName>
        <fullName evidence="1">Uncharacterized protein</fullName>
    </submittedName>
</protein>
<dbReference type="OrthoDB" id="5989607at2759"/>
<sequence>MFPGSDSTHNLKLGLSQICSQVDELQTSSWRDKKCSVFAFGDYEYLCRMYGISGASGKLLFENLNSFFTTF</sequence>